<dbReference type="OrthoDB" id="3266220at2759"/>
<accession>A0A0C3S3M4</accession>
<keyword evidence="3" id="KW-1185">Reference proteome</keyword>
<dbReference type="AlphaFoldDB" id="A0A0C3S3M4"/>
<dbReference type="EMBL" id="KN840671">
    <property type="protein sequence ID" value="KIP02500.1"/>
    <property type="molecule type" value="Genomic_DNA"/>
</dbReference>
<proteinExistence type="predicted"/>
<evidence type="ECO:0000313" key="2">
    <source>
        <dbReference type="EMBL" id="KIP02500.1"/>
    </source>
</evidence>
<evidence type="ECO:0000313" key="3">
    <source>
        <dbReference type="Proteomes" id="UP000053257"/>
    </source>
</evidence>
<evidence type="ECO:0000256" key="1">
    <source>
        <dbReference type="SAM" id="MobiDB-lite"/>
    </source>
</evidence>
<protein>
    <submittedName>
        <fullName evidence="2">Uncharacterized protein</fullName>
    </submittedName>
</protein>
<organism evidence="2 3">
    <name type="scientific">Phlebiopsis gigantea (strain 11061_1 CR5-6)</name>
    <name type="common">White-rot fungus</name>
    <name type="synonym">Peniophora gigantea</name>
    <dbReference type="NCBI Taxonomy" id="745531"/>
    <lineage>
        <taxon>Eukaryota</taxon>
        <taxon>Fungi</taxon>
        <taxon>Dikarya</taxon>
        <taxon>Basidiomycota</taxon>
        <taxon>Agaricomycotina</taxon>
        <taxon>Agaricomycetes</taxon>
        <taxon>Polyporales</taxon>
        <taxon>Phanerochaetaceae</taxon>
        <taxon>Phlebiopsis</taxon>
    </lineage>
</organism>
<gene>
    <name evidence="2" type="ORF">PHLGIDRAFT_122415</name>
</gene>
<name>A0A0C3S3M4_PHLG1</name>
<dbReference type="HOGENOM" id="CLU_1261943_0_0_1"/>
<reference evidence="2 3" key="1">
    <citation type="journal article" date="2014" name="PLoS Genet.">
        <title>Analysis of the Phlebiopsis gigantea genome, transcriptome and secretome provides insight into its pioneer colonization strategies of wood.</title>
        <authorList>
            <person name="Hori C."/>
            <person name="Ishida T."/>
            <person name="Igarashi K."/>
            <person name="Samejima M."/>
            <person name="Suzuki H."/>
            <person name="Master E."/>
            <person name="Ferreira P."/>
            <person name="Ruiz-Duenas F.J."/>
            <person name="Held B."/>
            <person name="Canessa P."/>
            <person name="Larrondo L.F."/>
            <person name="Schmoll M."/>
            <person name="Druzhinina I.S."/>
            <person name="Kubicek C.P."/>
            <person name="Gaskell J.A."/>
            <person name="Kersten P."/>
            <person name="St John F."/>
            <person name="Glasner J."/>
            <person name="Sabat G."/>
            <person name="Splinter BonDurant S."/>
            <person name="Syed K."/>
            <person name="Yadav J."/>
            <person name="Mgbeahuruike A.C."/>
            <person name="Kovalchuk A."/>
            <person name="Asiegbu F.O."/>
            <person name="Lackner G."/>
            <person name="Hoffmeister D."/>
            <person name="Rencoret J."/>
            <person name="Gutierrez A."/>
            <person name="Sun H."/>
            <person name="Lindquist E."/>
            <person name="Barry K."/>
            <person name="Riley R."/>
            <person name="Grigoriev I.V."/>
            <person name="Henrissat B."/>
            <person name="Kues U."/>
            <person name="Berka R.M."/>
            <person name="Martinez A.T."/>
            <person name="Covert S.F."/>
            <person name="Blanchette R.A."/>
            <person name="Cullen D."/>
        </authorList>
    </citation>
    <scope>NUCLEOTIDE SEQUENCE [LARGE SCALE GENOMIC DNA]</scope>
    <source>
        <strain evidence="2 3">11061_1 CR5-6</strain>
    </source>
</reference>
<feature type="region of interest" description="Disordered" evidence="1">
    <location>
        <begin position="162"/>
        <end position="181"/>
    </location>
</feature>
<sequence>MSQEGFYVPPLPDGIYPRTLRHCYSTHGPVTRLPRSVLPTAAPRAMPKRLATPRENVSKDGQLLVSTAWSPRVPQTIRVSTTLLSDLTPPSMTLSNKAQLHSLKKAMRSTLKSKQAQAYSPNSIIAPLAAQSECSTLVDFGDDYLEEGEAQEQDDISILQSENSAWTRSRTSQAGRPSSSRALVRDTAVMLDSDEMSWNIPRDAKRSVPIRILHALAGQ</sequence>
<dbReference type="Proteomes" id="UP000053257">
    <property type="component" value="Unassembled WGS sequence"/>
</dbReference>